<evidence type="ECO:0000256" key="2">
    <source>
        <dbReference type="ARBA" id="ARBA00010145"/>
    </source>
</evidence>
<comment type="subcellular location">
    <subcellularLocation>
        <location evidence="1">Cell membrane</location>
        <topology evidence="1">Multi-pass membrane protein</topology>
    </subcellularLocation>
</comment>
<feature type="transmembrane region" description="Helical" evidence="8">
    <location>
        <begin position="164"/>
        <end position="184"/>
    </location>
</feature>
<reference evidence="9 10" key="1">
    <citation type="submission" date="2018-10" db="EMBL/GenBank/DDBJ databases">
        <authorList>
            <person name="Li J."/>
        </authorList>
    </citation>
    <scope>NUCLEOTIDE SEQUENCE [LARGE SCALE GENOMIC DNA]</scope>
    <source>
        <strain evidence="9 10">CCTCC AB209002</strain>
    </source>
</reference>
<proteinExistence type="inferred from homology"/>
<feature type="transmembrane region" description="Helical" evidence="8">
    <location>
        <begin position="190"/>
        <end position="212"/>
    </location>
</feature>
<feature type="transmembrane region" description="Helical" evidence="8">
    <location>
        <begin position="94"/>
        <end position="117"/>
    </location>
</feature>
<evidence type="ECO:0000256" key="1">
    <source>
        <dbReference type="ARBA" id="ARBA00004651"/>
    </source>
</evidence>
<dbReference type="Pfam" id="PF03547">
    <property type="entry name" value="Mem_trans"/>
    <property type="match status" value="2"/>
</dbReference>
<keyword evidence="6 8" id="KW-1133">Transmembrane helix</keyword>
<keyword evidence="4" id="KW-1003">Cell membrane</keyword>
<feature type="transmembrane region" description="Helical" evidence="8">
    <location>
        <begin position="34"/>
        <end position="53"/>
    </location>
</feature>
<protein>
    <submittedName>
        <fullName evidence="9">AEC family transporter</fullName>
    </submittedName>
</protein>
<sequence>MSGVLTGFGVIGAIIAVGYIVGRADFLGPHSQPVIARTVFFVLSPFLLFTVLADAEVDRLFSPLLVVSLLAAVSAFTVFLLVAALFWRRKLPEATIGALSAGYVNANNIGIPVSVYVLGDAAYSAPVVLLQLLVFTPIALTLLDIGTGGRTSVRRILTQPFRNPIIIGSVLGLVVSVTGVEIPVPVMEPFRLIGAAAVPMMLINYGMSLHGTRVLEPGGNRRDVVLATSIKLAIMPVAAWLIGQYGFGITGTELFAIVVLAGLPTAQNVFNYAQRYDRGVLLARDTILLTTFGSVGVLLIASLLLH</sequence>
<keyword evidence="10" id="KW-1185">Reference proteome</keyword>
<dbReference type="GO" id="GO:0055085">
    <property type="term" value="P:transmembrane transport"/>
    <property type="evidence" value="ECO:0007669"/>
    <property type="project" value="InterPro"/>
</dbReference>
<dbReference type="InterPro" id="IPR004776">
    <property type="entry name" value="Mem_transp_PIN-like"/>
</dbReference>
<feature type="transmembrane region" description="Helical" evidence="8">
    <location>
        <begin position="224"/>
        <end position="242"/>
    </location>
</feature>
<organism evidence="9 10">
    <name type="scientific">Mycetocola manganoxydans</name>
    <dbReference type="NCBI Taxonomy" id="699879"/>
    <lineage>
        <taxon>Bacteria</taxon>
        <taxon>Bacillati</taxon>
        <taxon>Actinomycetota</taxon>
        <taxon>Actinomycetes</taxon>
        <taxon>Micrococcales</taxon>
        <taxon>Microbacteriaceae</taxon>
        <taxon>Mycetocola</taxon>
    </lineage>
</organism>
<dbReference type="PANTHER" id="PTHR36838">
    <property type="entry name" value="AUXIN EFFLUX CARRIER FAMILY PROTEIN"/>
    <property type="match status" value="1"/>
</dbReference>
<dbReference type="Gene3D" id="1.20.1530.20">
    <property type="match status" value="1"/>
</dbReference>
<dbReference type="GO" id="GO:0005886">
    <property type="term" value="C:plasma membrane"/>
    <property type="evidence" value="ECO:0007669"/>
    <property type="project" value="UniProtKB-SubCell"/>
</dbReference>
<comment type="similarity">
    <text evidence="2">Belongs to the auxin efflux carrier (TC 2.A.69) family.</text>
</comment>
<evidence type="ECO:0000256" key="4">
    <source>
        <dbReference type="ARBA" id="ARBA00022475"/>
    </source>
</evidence>
<gene>
    <name evidence="9" type="ORF">D9V29_02860</name>
</gene>
<dbReference type="InterPro" id="IPR038770">
    <property type="entry name" value="Na+/solute_symporter_sf"/>
</dbReference>
<evidence type="ECO:0000256" key="5">
    <source>
        <dbReference type="ARBA" id="ARBA00022692"/>
    </source>
</evidence>
<dbReference type="Proteomes" id="UP000270299">
    <property type="component" value="Unassembled WGS sequence"/>
</dbReference>
<feature type="transmembrane region" description="Helical" evidence="8">
    <location>
        <begin position="254"/>
        <end position="274"/>
    </location>
</feature>
<evidence type="ECO:0000256" key="3">
    <source>
        <dbReference type="ARBA" id="ARBA00022448"/>
    </source>
</evidence>
<keyword evidence="3" id="KW-0813">Transport</keyword>
<evidence type="ECO:0000256" key="7">
    <source>
        <dbReference type="ARBA" id="ARBA00023136"/>
    </source>
</evidence>
<dbReference type="AlphaFoldDB" id="A0A3L6ZYS3"/>
<evidence type="ECO:0000313" key="9">
    <source>
        <dbReference type="EMBL" id="RLP72964.1"/>
    </source>
</evidence>
<dbReference type="OrthoDB" id="5405318at2"/>
<evidence type="ECO:0000256" key="8">
    <source>
        <dbReference type="SAM" id="Phobius"/>
    </source>
</evidence>
<comment type="caution">
    <text evidence="9">The sequence shown here is derived from an EMBL/GenBank/DDBJ whole genome shotgun (WGS) entry which is preliminary data.</text>
</comment>
<feature type="transmembrane region" description="Helical" evidence="8">
    <location>
        <begin position="286"/>
        <end position="305"/>
    </location>
</feature>
<feature type="transmembrane region" description="Helical" evidence="8">
    <location>
        <begin position="65"/>
        <end position="87"/>
    </location>
</feature>
<feature type="transmembrane region" description="Helical" evidence="8">
    <location>
        <begin position="123"/>
        <end position="143"/>
    </location>
</feature>
<feature type="transmembrane region" description="Helical" evidence="8">
    <location>
        <begin position="6"/>
        <end position="22"/>
    </location>
</feature>
<evidence type="ECO:0000256" key="6">
    <source>
        <dbReference type="ARBA" id="ARBA00022989"/>
    </source>
</evidence>
<keyword evidence="7 8" id="KW-0472">Membrane</keyword>
<dbReference type="PANTHER" id="PTHR36838:SF3">
    <property type="entry name" value="TRANSPORTER AUXIN EFFLUX CARRIER EC FAMILY"/>
    <property type="match status" value="1"/>
</dbReference>
<dbReference type="RefSeq" id="WP_121671820.1">
    <property type="nucleotide sequence ID" value="NZ_BMXM01000003.1"/>
</dbReference>
<keyword evidence="5 8" id="KW-0812">Transmembrane</keyword>
<name>A0A3L6ZYS3_9MICO</name>
<evidence type="ECO:0000313" key="10">
    <source>
        <dbReference type="Proteomes" id="UP000270299"/>
    </source>
</evidence>
<accession>A0A3L6ZYS3</accession>
<dbReference type="EMBL" id="RCUV01000003">
    <property type="protein sequence ID" value="RLP72964.1"/>
    <property type="molecule type" value="Genomic_DNA"/>
</dbReference>